<proteinExistence type="predicted"/>
<feature type="compositionally biased region" description="Low complexity" evidence="2">
    <location>
        <begin position="899"/>
        <end position="921"/>
    </location>
</feature>
<dbReference type="AlphaFoldDB" id="A0A091EJP7"/>
<evidence type="ECO:0000313" key="3">
    <source>
        <dbReference type="EMBL" id="KFO35731.1"/>
    </source>
</evidence>
<dbReference type="GO" id="GO:0007099">
    <property type="term" value="P:centriole replication"/>
    <property type="evidence" value="ECO:0007669"/>
    <property type="project" value="TreeGrafter"/>
</dbReference>
<dbReference type="PANTHER" id="PTHR46725">
    <property type="entry name" value="COILED-COIL DOMAIN-CONTAINING PROTEIN 57"/>
    <property type="match status" value="1"/>
</dbReference>
<dbReference type="GO" id="GO:0007020">
    <property type="term" value="P:microtubule nucleation"/>
    <property type="evidence" value="ECO:0007669"/>
    <property type="project" value="TreeGrafter"/>
</dbReference>
<feature type="coiled-coil region" evidence="1">
    <location>
        <begin position="83"/>
        <end position="171"/>
    </location>
</feature>
<keyword evidence="4" id="KW-1185">Reference proteome</keyword>
<feature type="coiled-coil region" evidence="1">
    <location>
        <begin position="12"/>
        <end position="54"/>
    </location>
</feature>
<gene>
    <name evidence="3" type="ORF">H920_02960</name>
</gene>
<name>A0A091EJP7_FUKDA</name>
<evidence type="ECO:0000256" key="2">
    <source>
        <dbReference type="SAM" id="MobiDB-lite"/>
    </source>
</evidence>
<accession>A0A091EJP7</accession>
<feature type="coiled-coil region" evidence="1">
    <location>
        <begin position="198"/>
        <end position="335"/>
    </location>
</feature>
<dbReference type="InterPro" id="IPR042481">
    <property type="entry name" value="CCDC57"/>
</dbReference>
<dbReference type="GO" id="GO:0034451">
    <property type="term" value="C:centriolar satellite"/>
    <property type="evidence" value="ECO:0007669"/>
    <property type="project" value="TreeGrafter"/>
</dbReference>
<dbReference type="STRING" id="885580.ENSFDAP00000012418"/>
<dbReference type="Proteomes" id="UP000028990">
    <property type="component" value="Unassembled WGS sequence"/>
</dbReference>
<feature type="region of interest" description="Disordered" evidence="2">
    <location>
        <begin position="841"/>
        <end position="921"/>
    </location>
</feature>
<feature type="compositionally biased region" description="Basic and acidic residues" evidence="2">
    <location>
        <begin position="708"/>
        <end position="723"/>
    </location>
</feature>
<feature type="region of interest" description="Disordered" evidence="2">
    <location>
        <begin position="786"/>
        <end position="826"/>
    </location>
</feature>
<dbReference type="GO" id="GO:0060271">
    <property type="term" value="P:cilium assembly"/>
    <property type="evidence" value="ECO:0007669"/>
    <property type="project" value="TreeGrafter"/>
</dbReference>
<feature type="compositionally biased region" description="Polar residues" evidence="2">
    <location>
        <begin position="743"/>
        <end position="754"/>
    </location>
</feature>
<dbReference type="PANTHER" id="PTHR46725:SF1">
    <property type="entry name" value="COILED-COIL DOMAIN-CONTAINING PROTEIN 57"/>
    <property type="match status" value="1"/>
</dbReference>
<organism evidence="3 4">
    <name type="scientific">Fukomys damarensis</name>
    <name type="common">Damaraland mole rat</name>
    <name type="synonym">Cryptomys damarensis</name>
    <dbReference type="NCBI Taxonomy" id="885580"/>
    <lineage>
        <taxon>Eukaryota</taxon>
        <taxon>Metazoa</taxon>
        <taxon>Chordata</taxon>
        <taxon>Craniata</taxon>
        <taxon>Vertebrata</taxon>
        <taxon>Euteleostomi</taxon>
        <taxon>Mammalia</taxon>
        <taxon>Eutheria</taxon>
        <taxon>Euarchontoglires</taxon>
        <taxon>Glires</taxon>
        <taxon>Rodentia</taxon>
        <taxon>Hystricomorpha</taxon>
        <taxon>Bathyergidae</taxon>
        <taxon>Fukomys</taxon>
    </lineage>
</organism>
<sequence length="988" mass="111494">MLSSEQALNELLMRKEEEWRVLQAQRSQLQETALQDAQRQLEEARGKCRRLQEDFVYNLQVLEERDQELERYDAVFARARAQEEARQAEVSELKIEMAKLKQELAREARRVEELQEQLRLRSQEHRLELDRLHSDKNGEIDHQREQYENLKWRLERKLKEVDGELALQRQELLLEFESKMQKREHEFRLQADSMSSTVLAHELKVKLLSKELEALKAAGAQTAECLQRAETANAELEQKLQGCAWELRDLEAVKDARIKDLEDTLHSAQLARKKEEETFNRKHEELDRLARERDAALVAVKGAHVEQLRASEARLQELRAHCESLGGQLRRLRDEAAALKAGWDAQVAQMSREAVSRDLQAQVLRDEEVKLKARLARAQQDVDRYKQQLSQAVERERSLERDQVQLGLDWQRRCDDIERDQIQKSEALIRGLTEARDQVAAKLQETEQALREQEVVLWAVTLERDQATQELQALGPLPGPEPQTPLPQRREVSKDFPSREIQQLQEQNTSLRNAVAQMRREMEMLSEQMPPPAQLTRNTWDGEPPNPHPDPSSAGDTAPPHYVLALETEMQALKHKLQGLEAQREGAQEPPRTGHASPQPGAHCSAEAAGSPAVAAFEAGARLRLGGTGDPVYAGQVSPLVLRKLGDRVHLLTLLVTKLKKKVQQQPLELDTVQRELPRVVDQVHLEVLELQKQVAELQKPLGTARPEGGEPSHRKSLQKEGLTDGTPVGTEDHDHFSRHRQWGTQRPQPSSVPHLQRKLKEASRKILSLHLQREQLIEMGNRLRAELGRPGGRPPGHSQLPSPETQDPEDTPTEPRGPLGRLQPHPEAQDLELPVTEWVPGQGRRSQPHSAPPAGKNPAPRGSKSGPLVGPTQRQHRTPAVTCRATHQKENRAPEPPRANAAPEENGHKSLAPSSLASPSLQDTWRLLDLGSSPSGLPSQDECTAGRTGWPAWAAAPWVTAEGCVATALQTGAVSHRRLFCRPAFWG</sequence>
<feature type="region of interest" description="Disordered" evidence="2">
    <location>
        <begin position="581"/>
        <end position="607"/>
    </location>
</feature>
<keyword evidence="1" id="KW-0175">Coiled coil</keyword>
<dbReference type="GO" id="GO:0005814">
    <property type="term" value="C:centriole"/>
    <property type="evidence" value="ECO:0007669"/>
    <property type="project" value="TreeGrafter"/>
</dbReference>
<feature type="coiled-coil region" evidence="1">
    <location>
        <begin position="429"/>
        <end position="456"/>
    </location>
</feature>
<feature type="region of interest" description="Disordered" evidence="2">
    <location>
        <begin position="472"/>
        <end position="492"/>
    </location>
</feature>
<dbReference type="EMBL" id="KN121670">
    <property type="protein sequence ID" value="KFO35731.1"/>
    <property type="molecule type" value="Genomic_DNA"/>
</dbReference>
<evidence type="ECO:0000256" key="1">
    <source>
        <dbReference type="SAM" id="Coils"/>
    </source>
</evidence>
<evidence type="ECO:0000313" key="4">
    <source>
        <dbReference type="Proteomes" id="UP000028990"/>
    </source>
</evidence>
<dbReference type="GO" id="GO:0045931">
    <property type="term" value="P:positive regulation of mitotic cell cycle"/>
    <property type="evidence" value="ECO:0007669"/>
    <property type="project" value="TreeGrafter"/>
</dbReference>
<feature type="region of interest" description="Disordered" evidence="2">
    <location>
        <begin position="526"/>
        <end position="559"/>
    </location>
</feature>
<dbReference type="eggNOG" id="ENOG502QSW3">
    <property type="taxonomic scope" value="Eukaryota"/>
</dbReference>
<dbReference type="GO" id="GO:0005876">
    <property type="term" value="C:spindle microtubule"/>
    <property type="evidence" value="ECO:0007669"/>
    <property type="project" value="TreeGrafter"/>
</dbReference>
<reference evidence="3 4" key="1">
    <citation type="submission" date="2013-11" db="EMBL/GenBank/DDBJ databases">
        <title>The Damaraland mole rat (Fukomys damarensis) genome and evolution of African mole rats.</title>
        <authorList>
            <person name="Gladyshev V.N."/>
            <person name="Fang X."/>
        </authorList>
    </citation>
    <scope>NUCLEOTIDE SEQUENCE [LARGE SCALE GENOMIC DNA]</scope>
    <source>
        <tissue evidence="3">Liver</tissue>
    </source>
</reference>
<feature type="coiled-coil region" evidence="1">
    <location>
        <begin position="361"/>
        <end position="402"/>
    </location>
</feature>
<feature type="region of interest" description="Disordered" evidence="2">
    <location>
        <begin position="702"/>
        <end position="760"/>
    </location>
</feature>
<protein>
    <submittedName>
        <fullName evidence="3">Coiled-coil domain-containing protein 57</fullName>
    </submittedName>
</protein>